<dbReference type="GO" id="GO:0002115">
    <property type="term" value="P:store-operated calcium entry"/>
    <property type="evidence" value="ECO:0007669"/>
    <property type="project" value="TreeGrafter"/>
</dbReference>
<dbReference type="PANTHER" id="PTHR31501:SF7">
    <property type="entry name" value="CALCIUM RELEASE-ACTIVATED CALCIUM CHANNEL PROTEIN 1"/>
    <property type="match status" value="1"/>
</dbReference>
<keyword evidence="5 7" id="KW-0472">Membrane</keyword>
<feature type="transmembrane region" description="Helical" evidence="7">
    <location>
        <begin position="212"/>
        <end position="237"/>
    </location>
</feature>
<feature type="region of interest" description="Disordered" evidence="6">
    <location>
        <begin position="65"/>
        <end position="94"/>
    </location>
</feature>
<dbReference type="GO" id="GO:0016020">
    <property type="term" value="C:membrane"/>
    <property type="evidence" value="ECO:0007669"/>
    <property type="project" value="UniProtKB-SubCell"/>
</dbReference>
<comment type="caution">
    <text evidence="8">The sequence shown here is derived from an EMBL/GenBank/DDBJ whole genome shotgun (WGS) entry which is preliminary data.</text>
</comment>
<sequence length="397" mass="45057">MKVIKALFNKDSKPKNTISKKISKTSNLSKLSSQIMVLPKKMSSFELNFMEKNSHKNLENMQLTNISSNDDHDNSNTNKNKTSTSIYKNSTSSNADSTMKNINIKKLDSFNSHSNLPKNNTYHSSMRLYNLKLSRSKLKAVTRTSALLSGFAMVAMVELGLDYSDYFEAMKEQVEKNIQASTNALNSSMLNSTTTATNQIEMQKYLIPDSVLVFYSLVTCLLVGVHMLALMISTCILPQLEASSSEQIEFEHQLNRHEYNFLNQTLGSPNFEPKKSNIHMDDTYLNKKHDITILNDNQIIFPYQKFHKFIETAWISSTVVGIFLFLVEIGLVVFIKFYPISKLAALTGALVMVPILVLFIIFTVVFYSRLADFKISLSKNIMSQLEKNSVPFQEHVI</sequence>
<evidence type="ECO:0000256" key="5">
    <source>
        <dbReference type="ARBA" id="ARBA00023136"/>
    </source>
</evidence>
<dbReference type="PANTHER" id="PTHR31501">
    <property type="entry name" value="CALCIUM RELEASE-ACTIVATED CALCIUM CHANNEL PROTEIN 1"/>
    <property type="match status" value="1"/>
</dbReference>
<evidence type="ECO:0000256" key="2">
    <source>
        <dbReference type="ARBA" id="ARBA00008062"/>
    </source>
</evidence>
<evidence type="ECO:0000256" key="1">
    <source>
        <dbReference type="ARBA" id="ARBA00004141"/>
    </source>
</evidence>
<dbReference type="Gene3D" id="1.20.140.140">
    <property type="entry name" value="Calcium release-activated calcium channel protein Orai"/>
    <property type="match status" value="1"/>
</dbReference>
<reference evidence="8" key="1">
    <citation type="submission" date="2021-02" db="EMBL/GenBank/DDBJ databases">
        <authorList>
            <person name="Nowell W R."/>
        </authorList>
    </citation>
    <scope>NUCLEOTIDE SEQUENCE</scope>
    <source>
        <strain evidence="8">Ploen Becks lab</strain>
    </source>
</reference>
<comment type="similarity">
    <text evidence="2">Belongs to the Orai family.</text>
</comment>
<keyword evidence="3 7" id="KW-0812">Transmembrane</keyword>
<evidence type="ECO:0000313" key="9">
    <source>
        <dbReference type="Proteomes" id="UP000663879"/>
    </source>
</evidence>
<evidence type="ECO:0000256" key="6">
    <source>
        <dbReference type="SAM" id="MobiDB-lite"/>
    </source>
</evidence>
<feature type="transmembrane region" description="Helical" evidence="7">
    <location>
        <begin position="343"/>
        <end position="367"/>
    </location>
</feature>
<comment type="subcellular location">
    <subcellularLocation>
        <location evidence="1">Membrane</location>
        <topology evidence="1">Multi-pass membrane protein</topology>
    </subcellularLocation>
</comment>
<dbReference type="OrthoDB" id="61124at2759"/>
<dbReference type="GO" id="GO:0015279">
    <property type="term" value="F:store-operated calcium channel activity"/>
    <property type="evidence" value="ECO:0007669"/>
    <property type="project" value="TreeGrafter"/>
</dbReference>
<proteinExistence type="inferred from homology"/>
<keyword evidence="4 7" id="KW-1133">Transmembrane helix</keyword>
<dbReference type="EMBL" id="CAJNOC010000673">
    <property type="protein sequence ID" value="CAF0790208.1"/>
    <property type="molecule type" value="Genomic_DNA"/>
</dbReference>
<keyword evidence="9" id="KW-1185">Reference proteome</keyword>
<dbReference type="AlphaFoldDB" id="A0A813S515"/>
<gene>
    <name evidence="8" type="ORF">OXX778_LOCUS5928</name>
</gene>
<evidence type="ECO:0000256" key="4">
    <source>
        <dbReference type="ARBA" id="ARBA00022989"/>
    </source>
</evidence>
<name>A0A813S515_9BILA</name>
<dbReference type="Pfam" id="PF07856">
    <property type="entry name" value="Orai-1"/>
    <property type="match status" value="2"/>
</dbReference>
<dbReference type="InterPro" id="IPR012446">
    <property type="entry name" value="CRAC_channel"/>
</dbReference>
<dbReference type="InterPro" id="IPR038350">
    <property type="entry name" value="Orai_sf"/>
</dbReference>
<organism evidence="8 9">
    <name type="scientific">Brachionus calyciflorus</name>
    <dbReference type="NCBI Taxonomy" id="104777"/>
    <lineage>
        <taxon>Eukaryota</taxon>
        <taxon>Metazoa</taxon>
        <taxon>Spiralia</taxon>
        <taxon>Gnathifera</taxon>
        <taxon>Rotifera</taxon>
        <taxon>Eurotatoria</taxon>
        <taxon>Monogononta</taxon>
        <taxon>Pseudotrocha</taxon>
        <taxon>Ploima</taxon>
        <taxon>Brachionidae</taxon>
        <taxon>Brachionus</taxon>
    </lineage>
</organism>
<evidence type="ECO:0000256" key="7">
    <source>
        <dbReference type="SAM" id="Phobius"/>
    </source>
</evidence>
<evidence type="ECO:0000256" key="3">
    <source>
        <dbReference type="ARBA" id="ARBA00022692"/>
    </source>
</evidence>
<protein>
    <submittedName>
        <fullName evidence="8">Uncharacterized protein</fullName>
    </submittedName>
</protein>
<feature type="compositionally biased region" description="Low complexity" evidence="6">
    <location>
        <begin position="75"/>
        <end position="94"/>
    </location>
</feature>
<accession>A0A813S515</accession>
<evidence type="ECO:0000313" key="8">
    <source>
        <dbReference type="EMBL" id="CAF0790208.1"/>
    </source>
</evidence>
<feature type="transmembrane region" description="Helical" evidence="7">
    <location>
        <begin position="313"/>
        <end position="337"/>
    </location>
</feature>
<dbReference type="Proteomes" id="UP000663879">
    <property type="component" value="Unassembled WGS sequence"/>
</dbReference>
<feature type="transmembrane region" description="Helical" evidence="7">
    <location>
        <begin position="140"/>
        <end position="161"/>
    </location>
</feature>